<dbReference type="KEGG" id="tbc:A0O31_00260"/>
<dbReference type="Proteomes" id="UP000831120">
    <property type="component" value="Chromosome"/>
</dbReference>
<dbReference type="OrthoDB" id="9813251at2"/>
<dbReference type="RefSeq" id="WP_071676339.1">
    <property type="nucleotide sequence ID" value="NZ_AP025593.1"/>
</dbReference>
<evidence type="ECO:0000259" key="1">
    <source>
        <dbReference type="Pfam" id="PF04296"/>
    </source>
</evidence>
<sequence>MRHVPLRMCVACRRRRPKGELLRILMTPEGFRLDPTGKLPGRGAYVCPDNPDCWAEKKLRRFAGARAKALSEALWAHLGGKDGQSTHLPAG</sequence>
<dbReference type="Gene3D" id="3.30.1230.10">
    <property type="entry name" value="YlxR-like"/>
    <property type="match status" value="1"/>
</dbReference>
<dbReference type="InterPro" id="IPR007393">
    <property type="entry name" value="YlxR_dom"/>
</dbReference>
<protein>
    <recommendedName>
        <fullName evidence="1">YlxR domain-containing protein</fullName>
    </recommendedName>
</protein>
<evidence type="ECO:0000313" key="3">
    <source>
        <dbReference type="EMBL" id="BDG16170.1"/>
    </source>
</evidence>
<dbReference type="STRING" id="56956.A0O31_00260"/>
<dbReference type="PANTHER" id="PTHR34215">
    <property type="entry name" value="BLL0784 PROTEIN"/>
    <property type="match status" value="1"/>
</dbReference>
<evidence type="ECO:0000313" key="4">
    <source>
        <dbReference type="Proteomes" id="UP000182993"/>
    </source>
</evidence>
<reference evidence="4" key="1">
    <citation type="submission" date="2016-06" db="EMBL/GenBank/DDBJ databases">
        <title>Whole genome sequencing of Thermus brockianus strain GE-1.</title>
        <authorList>
            <person name="Schaefers C."/>
            <person name="Blank S."/>
            <person name="Wiebusch S."/>
            <person name="Elleuche S."/>
            <person name="Antranikian G."/>
        </authorList>
    </citation>
    <scope>NUCLEOTIDE SEQUENCE [LARGE SCALE GENOMIC DNA]</scope>
    <source>
        <strain evidence="4">GE-1</strain>
    </source>
</reference>
<dbReference type="AlphaFoldDB" id="A0A1J0LQC7"/>
<reference evidence="2" key="2">
    <citation type="journal article" date="2017" name="Stand. Genomic Sci.">
        <title>Complete genome sequence of Thermus brockianus GE-1 reveals key enzymes of xylan/xylose metabolism.</title>
        <authorList>
            <person name="Schaefers C."/>
            <person name="Blank S."/>
            <person name="Wiebusch S."/>
            <person name="Elleuche S."/>
            <person name="Antranikian G."/>
        </authorList>
    </citation>
    <scope>NUCLEOTIDE SEQUENCE</scope>
    <source>
        <strain evidence="2">GE-1</strain>
    </source>
</reference>
<evidence type="ECO:0000313" key="5">
    <source>
        <dbReference type="Proteomes" id="UP000831120"/>
    </source>
</evidence>
<proteinExistence type="predicted"/>
<dbReference type="SUPFAM" id="SSF64376">
    <property type="entry name" value="YlxR-like"/>
    <property type="match status" value="1"/>
</dbReference>
<dbReference type="InterPro" id="IPR037465">
    <property type="entry name" value="YlxR"/>
</dbReference>
<keyword evidence="5" id="KW-1185">Reference proteome</keyword>
<dbReference type="Pfam" id="PF04296">
    <property type="entry name" value="YlxR"/>
    <property type="match status" value="1"/>
</dbReference>
<reference evidence="3 5" key="3">
    <citation type="journal article" date="2022" name="Microbiol. Resour. Announc.">
        <title>Complete Genome Sequences of Thermus Strains Isolated from Senami Hot Spring in Japan.</title>
        <authorList>
            <person name="Miyazaki K."/>
        </authorList>
    </citation>
    <scope>NUCLEOTIDE SEQUENCE [LARGE SCALE GENOMIC DNA]</scope>
    <source>
        <strain evidence="3 5">SNM4-1</strain>
    </source>
</reference>
<dbReference type="PANTHER" id="PTHR34215:SF1">
    <property type="entry name" value="YLXR DOMAIN-CONTAINING PROTEIN"/>
    <property type="match status" value="1"/>
</dbReference>
<gene>
    <name evidence="2" type="ORF">A0O31_00260</name>
    <name evidence="3" type="ORF">TbrSNM41_09040</name>
</gene>
<name>A0A1J0LQC7_THEBO</name>
<feature type="domain" description="YlxR" evidence="1">
    <location>
        <begin position="7"/>
        <end position="73"/>
    </location>
</feature>
<dbReference type="EMBL" id="CP016312">
    <property type="protein sequence ID" value="APD08480.1"/>
    <property type="molecule type" value="Genomic_DNA"/>
</dbReference>
<dbReference type="EMBL" id="AP025593">
    <property type="protein sequence ID" value="BDG16170.1"/>
    <property type="molecule type" value="Genomic_DNA"/>
</dbReference>
<organism evidence="2 4">
    <name type="scientific">Thermus brockianus</name>
    <dbReference type="NCBI Taxonomy" id="56956"/>
    <lineage>
        <taxon>Bacteria</taxon>
        <taxon>Thermotogati</taxon>
        <taxon>Deinococcota</taxon>
        <taxon>Deinococci</taxon>
        <taxon>Thermales</taxon>
        <taxon>Thermaceae</taxon>
        <taxon>Thermus</taxon>
    </lineage>
</organism>
<dbReference type="InterPro" id="IPR035931">
    <property type="entry name" value="YlxR-like_sf"/>
</dbReference>
<accession>A0A1J0LQC7</accession>
<dbReference type="Proteomes" id="UP000182993">
    <property type="component" value="Chromosome"/>
</dbReference>
<evidence type="ECO:0000313" key="2">
    <source>
        <dbReference type="EMBL" id="APD08480.1"/>
    </source>
</evidence>